<accession>A0A7W7VAR8</accession>
<dbReference type="Proteomes" id="UP000579523">
    <property type="component" value="Unassembled WGS sequence"/>
</dbReference>
<comment type="caution">
    <text evidence="1">The sequence shown here is derived from an EMBL/GenBank/DDBJ whole genome shotgun (WGS) entry which is preliminary data.</text>
</comment>
<evidence type="ECO:0000313" key="2">
    <source>
        <dbReference type="Proteomes" id="UP000579523"/>
    </source>
</evidence>
<gene>
    <name evidence="1" type="ORF">FHS37_007304</name>
</gene>
<name>A0A7W7VAR8_9ACTN</name>
<keyword evidence="2" id="KW-1185">Reference proteome</keyword>
<dbReference type="AlphaFoldDB" id="A0A7W7VAR8"/>
<evidence type="ECO:0000313" key="1">
    <source>
        <dbReference type="EMBL" id="MBB4903207.1"/>
    </source>
</evidence>
<sequence>MDREFLSPNRIRAWPRYETARTEIGGGTRWGTGAVGRLRDRLPGQAFEELPGAS</sequence>
<organism evidence="1 2">
    <name type="scientific">Streptomyces griseomycini</name>
    <dbReference type="NCBI Taxonomy" id="66895"/>
    <lineage>
        <taxon>Bacteria</taxon>
        <taxon>Bacillati</taxon>
        <taxon>Actinomycetota</taxon>
        <taxon>Actinomycetes</taxon>
        <taxon>Kitasatosporales</taxon>
        <taxon>Streptomycetaceae</taxon>
        <taxon>Streptomyces</taxon>
    </lineage>
</organism>
<proteinExistence type="predicted"/>
<protein>
    <submittedName>
        <fullName evidence="1">Uncharacterized protein</fullName>
    </submittedName>
</protein>
<dbReference type="EMBL" id="JACHJI010000024">
    <property type="protein sequence ID" value="MBB4903207.1"/>
    <property type="molecule type" value="Genomic_DNA"/>
</dbReference>
<reference evidence="1 2" key="1">
    <citation type="submission" date="2020-08" db="EMBL/GenBank/DDBJ databases">
        <title>Genomic Encyclopedia of Type Strains, Phase III (KMG-III): the genomes of soil and plant-associated and newly described type strains.</title>
        <authorList>
            <person name="Whitman W."/>
        </authorList>
    </citation>
    <scope>NUCLEOTIDE SEQUENCE [LARGE SCALE GENOMIC DNA]</scope>
    <source>
        <strain evidence="1 2">CECT 3273</strain>
    </source>
</reference>